<accession>A0A366HVY0</accession>
<dbReference type="OrthoDB" id="9477at2"/>
<dbReference type="InterPro" id="IPR029044">
    <property type="entry name" value="Nucleotide-diphossugar_trans"/>
</dbReference>
<proteinExistence type="predicted"/>
<dbReference type="Proteomes" id="UP000253426">
    <property type="component" value="Unassembled WGS sequence"/>
</dbReference>
<reference evidence="1 2" key="1">
    <citation type="submission" date="2018-06" db="EMBL/GenBank/DDBJ databases">
        <title>Genomic Encyclopedia of Type Strains, Phase IV (KMG-IV): sequencing the most valuable type-strain genomes for metagenomic binning, comparative biology and taxonomic classification.</title>
        <authorList>
            <person name="Goeker M."/>
        </authorList>
    </citation>
    <scope>NUCLEOTIDE SEQUENCE [LARGE SCALE GENOMIC DNA]</scope>
    <source>
        <strain evidence="1 2">DSM 25532</strain>
    </source>
</reference>
<dbReference type="EMBL" id="QNRR01000001">
    <property type="protein sequence ID" value="RBP47744.1"/>
    <property type="molecule type" value="Genomic_DNA"/>
</dbReference>
<keyword evidence="2" id="KW-1185">Reference proteome</keyword>
<organism evidence="1 2">
    <name type="scientific">Roseimicrobium gellanilyticum</name>
    <dbReference type="NCBI Taxonomy" id="748857"/>
    <lineage>
        <taxon>Bacteria</taxon>
        <taxon>Pseudomonadati</taxon>
        <taxon>Verrucomicrobiota</taxon>
        <taxon>Verrucomicrobiia</taxon>
        <taxon>Verrucomicrobiales</taxon>
        <taxon>Verrucomicrobiaceae</taxon>
        <taxon>Roseimicrobium</taxon>
    </lineage>
</organism>
<evidence type="ECO:0000313" key="2">
    <source>
        <dbReference type="Proteomes" id="UP000253426"/>
    </source>
</evidence>
<dbReference type="SUPFAM" id="SSF53448">
    <property type="entry name" value="Nucleotide-diphospho-sugar transferases"/>
    <property type="match status" value="1"/>
</dbReference>
<comment type="caution">
    <text evidence="1">The sequence shown here is derived from an EMBL/GenBank/DDBJ whole genome shotgun (WGS) entry which is preliminary data.</text>
</comment>
<dbReference type="AlphaFoldDB" id="A0A366HVY0"/>
<dbReference type="Gene3D" id="3.90.550.10">
    <property type="entry name" value="Spore Coat Polysaccharide Biosynthesis Protein SpsA, Chain A"/>
    <property type="match status" value="1"/>
</dbReference>
<sequence length="410" mass="46027">MPDFHQPVLLPTLHHLADTDLEEREGLVRELADTKPIALVIPALYAEIERKALPRMLKELSSVPYLSKVIFSMNDMDAKGYAKARKYFDKHLSGTAHEILWNDGPELDALHRTVARFAGLKHGHGKGSNVWMGIASLLAEGHNGVIVCHDSDILNYDRSMLWRLCLPVAHPGMGYVFAKSYYGRVRERMYGRVTRLLVFPLIQALREVFGSTPLLRFLAMTRYPLSGEFAADTEFLSKLGIAADWGLEIGMLCDVFRQAPSQRFCQVDLGGNFEHKHQHLGYDPETGQTDAASGLMKMGREVIRALMGHLWSDLGFSAEQRKLERLSDTYTATAKVLLTRYAHEATFNGLEQTSAEEHQAVSVFARLIKQVANECLKTPPTVANLPAWEALIEKVPDFADSLRDVRRARA</sequence>
<evidence type="ECO:0000313" key="1">
    <source>
        <dbReference type="EMBL" id="RBP47744.1"/>
    </source>
</evidence>
<dbReference type="RefSeq" id="WP_113956659.1">
    <property type="nucleotide sequence ID" value="NZ_QNRR01000001.1"/>
</dbReference>
<protein>
    <submittedName>
        <fullName evidence="1">Glucosyl-3-phosphoglycerate synthase</fullName>
    </submittedName>
</protein>
<name>A0A366HVY0_9BACT</name>
<gene>
    <name evidence="1" type="ORF">DES53_101543</name>
</gene>